<dbReference type="Pfam" id="PF11726">
    <property type="entry name" value="YagK_YfjJ_C"/>
    <property type="match status" value="1"/>
</dbReference>
<dbReference type="AlphaFoldDB" id="A0A8I0Q1T5"/>
<proteinExistence type="predicted"/>
<evidence type="ECO:0000313" key="2">
    <source>
        <dbReference type="EMBL" id="MBE8614137.1"/>
    </source>
</evidence>
<dbReference type="InterPro" id="IPR057271">
    <property type="entry name" value="YagK_YfjJ_C"/>
</dbReference>
<protein>
    <recommendedName>
        <fullName evidence="1">YagK/YfjJ C-terminal domain-containing protein</fullName>
    </recommendedName>
</protein>
<evidence type="ECO:0000313" key="3">
    <source>
        <dbReference type="Proteomes" id="UP000650477"/>
    </source>
</evidence>
<accession>A0A8I0Q1T5</accession>
<dbReference type="EMBL" id="PKLF01000018">
    <property type="protein sequence ID" value="MBE8614137.1"/>
    <property type="molecule type" value="Genomic_DNA"/>
</dbReference>
<evidence type="ECO:0000259" key="1">
    <source>
        <dbReference type="Pfam" id="PF11726"/>
    </source>
</evidence>
<gene>
    <name evidence="2" type="ORF">CYG68_17300</name>
</gene>
<feature type="domain" description="YagK/YfjJ C-terminal" evidence="1">
    <location>
        <begin position="183"/>
        <end position="277"/>
    </location>
</feature>
<dbReference type="Proteomes" id="UP000650477">
    <property type="component" value="Unassembled WGS sequence"/>
</dbReference>
<name>A0A8I0Q1T5_MORMO</name>
<organism evidence="2 3">
    <name type="scientific">Morganella morganii</name>
    <name type="common">Proteus morganii</name>
    <dbReference type="NCBI Taxonomy" id="582"/>
    <lineage>
        <taxon>Bacteria</taxon>
        <taxon>Pseudomonadati</taxon>
        <taxon>Pseudomonadota</taxon>
        <taxon>Gammaproteobacteria</taxon>
        <taxon>Enterobacterales</taxon>
        <taxon>Morganellaceae</taxon>
        <taxon>Morganella</taxon>
    </lineage>
</organism>
<reference evidence="2" key="1">
    <citation type="submission" date="2017-12" db="EMBL/GenBank/DDBJ databases">
        <title>Genome sequencing and analysis.</title>
        <authorList>
            <person name="Huang Y.-T."/>
        </authorList>
    </citation>
    <scope>NUCLEOTIDE SEQUENCE</scope>
    <source>
        <strain evidence="2">VGH116</strain>
    </source>
</reference>
<sequence>MNRNTIINQRKLIMNDDITCEILALSQIYNNGTEITYDTTDRELFRLIALHTTALTKRKCQSLPFSACYFGDKLQIKATKTGQFFYELIQNIISLSRITGNRRKLHPVIPLIVSLAEKYHIRPVPMLSEYYPDSEEDIKQLNDTYSEFIQSVDSKEYKTAVSTFKSSARKNYRFCCRYIENLFERHAKLLVVRTDLSYGKRISHRVTAGDLTHHRIALYKAIQRLPLFKHCVGYILKLEYGREKGFHYHCLFFFNGQHVRQDVTIARLIGEFWQETITDGQGIYFNCNRYKSDYRICGIGMLHRSESHRREGLMTAVNYICKTDQWVKLQVPGIDRTFWRGTIRNKRRKTRR</sequence>
<comment type="caution">
    <text evidence="2">The sequence shown here is derived from an EMBL/GenBank/DDBJ whole genome shotgun (WGS) entry which is preliminary data.</text>
</comment>